<keyword evidence="8" id="KW-1185">Reference proteome</keyword>
<dbReference type="InterPro" id="IPR051258">
    <property type="entry name" value="Diverse_Substrate_Transporter"/>
</dbReference>
<keyword evidence="5" id="KW-0472">Membrane</keyword>
<keyword evidence="4" id="KW-1133">Transmembrane helix</keyword>
<accession>A0A8S1J6R6</accession>
<name>A0A8S1J6R6_9CHLO</name>
<dbReference type="AlphaFoldDB" id="A0A8S1J6R6"/>
<feature type="region of interest" description="Disordered" evidence="6">
    <location>
        <begin position="29"/>
        <end position="49"/>
    </location>
</feature>
<evidence type="ECO:0000256" key="1">
    <source>
        <dbReference type="ARBA" id="ARBA00004651"/>
    </source>
</evidence>
<dbReference type="PANTHER" id="PTHR42920">
    <property type="entry name" value="OS03G0707200 PROTEIN-RELATED"/>
    <property type="match status" value="1"/>
</dbReference>
<evidence type="ECO:0000313" key="8">
    <source>
        <dbReference type="Proteomes" id="UP000708148"/>
    </source>
</evidence>
<evidence type="ECO:0000256" key="3">
    <source>
        <dbReference type="ARBA" id="ARBA00022692"/>
    </source>
</evidence>
<evidence type="ECO:0000256" key="5">
    <source>
        <dbReference type="ARBA" id="ARBA00023136"/>
    </source>
</evidence>
<evidence type="ECO:0000256" key="4">
    <source>
        <dbReference type="ARBA" id="ARBA00022989"/>
    </source>
</evidence>
<evidence type="ECO:0000256" key="2">
    <source>
        <dbReference type="ARBA" id="ARBA00022475"/>
    </source>
</evidence>
<evidence type="ECO:0008006" key="9">
    <source>
        <dbReference type="Google" id="ProtNLM"/>
    </source>
</evidence>
<proteinExistence type="predicted"/>
<keyword evidence="2" id="KW-1003">Cell membrane</keyword>
<evidence type="ECO:0000313" key="7">
    <source>
        <dbReference type="EMBL" id="CAD7703357.1"/>
    </source>
</evidence>
<dbReference type="EMBL" id="CAJHUC010002182">
    <property type="protein sequence ID" value="CAD7703357.1"/>
    <property type="molecule type" value="Genomic_DNA"/>
</dbReference>
<sequence>MASFAPLGVPAPWRSDPRRLLKRLRPLRATETESTVEVLDAPGGRRDPRVAEGRKLLAPRHGTDLGQKSKAVAAGEGVAVAPREVNVDASGAMSLARVAGSKAESMSSADEEDGAGKEVETAEGMFSGSLKGLLLLNLGAAMFGSNQVVIKTTERHLSPGALSAIRFLIAAVAFSPSIVRGLQMPKLRSAAFELGCWLFGE</sequence>
<dbReference type="GO" id="GO:0005886">
    <property type="term" value="C:plasma membrane"/>
    <property type="evidence" value="ECO:0007669"/>
    <property type="project" value="UniProtKB-SubCell"/>
</dbReference>
<comment type="subcellular location">
    <subcellularLocation>
        <location evidence="1">Cell membrane</location>
        <topology evidence="1">Multi-pass membrane protein</topology>
    </subcellularLocation>
</comment>
<comment type="caution">
    <text evidence="7">The sequence shown here is derived from an EMBL/GenBank/DDBJ whole genome shotgun (WGS) entry which is preliminary data.</text>
</comment>
<dbReference type="Proteomes" id="UP000708148">
    <property type="component" value="Unassembled WGS sequence"/>
</dbReference>
<dbReference type="PANTHER" id="PTHR42920:SF5">
    <property type="entry name" value="EAMA DOMAIN-CONTAINING PROTEIN"/>
    <property type="match status" value="1"/>
</dbReference>
<keyword evidence="3" id="KW-0812">Transmembrane</keyword>
<evidence type="ECO:0000256" key="6">
    <source>
        <dbReference type="SAM" id="MobiDB-lite"/>
    </source>
</evidence>
<protein>
    <recommendedName>
        <fullName evidence="9">EamA domain-containing protein</fullName>
    </recommendedName>
</protein>
<organism evidence="7 8">
    <name type="scientific">Ostreobium quekettii</name>
    <dbReference type="NCBI Taxonomy" id="121088"/>
    <lineage>
        <taxon>Eukaryota</taxon>
        <taxon>Viridiplantae</taxon>
        <taxon>Chlorophyta</taxon>
        <taxon>core chlorophytes</taxon>
        <taxon>Ulvophyceae</taxon>
        <taxon>TCBD clade</taxon>
        <taxon>Bryopsidales</taxon>
        <taxon>Ostreobineae</taxon>
        <taxon>Ostreobiaceae</taxon>
        <taxon>Ostreobium</taxon>
    </lineage>
</organism>
<reference evidence="7" key="1">
    <citation type="submission" date="2020-12" db="EMBL/GenBank/DDBJ databases">
        <authorList>
            <person name="Iha C."/>
        </authorList>
    </citation>
    <scope>NUCLEOTIDE SEQUENCE</scope>
</reference>
<gene>
    <name evidence="7" type="ORF">OSTQU699_LOCUS8714</name>
</gene>